<dbReference type="SUPFAM" id="SSF54593">
    <property type="entry name" value="Glyoxalase/Bleomycin resistance protein/Dihydroxybiphenyl dioxygenase"/>
    <property type="match status" value="1"/>
</dbReference>
<dbReference type="InterPro" id="IPR029068">
    <property type="entry name" value="Glyas_Bleomycin-R_OHBP_Dase"/>
</dbReference>
<sequence>MSEPISVSGVGQIARTVSDLAQSVAWYSDVLGLRHLYTFGNMAFFECGETRLMLTETEALAPESIVYFSSSDIVGDSNTLIARGVEFVQAPQLVHQHEDGSQEWMGFFNDPDGRPLGLMERRVGN</sequence>
<evidence type="ECO:0000259" key="1">
    <source>
        <dbReference type="PROSITE" id="PS51819"/>
    </source>
</evidence>
<dbReference type="InterPro" id="IPR037523">
    <property type="entry name" value="VOC_core"/>
</dbReference>
<dbReference type="RefSeq" id="WP_113952448.1">
    <property type="nucleotide sequence ID" value="NZ_QNRT01000001.1"/>
</dbReference>
<feature type="domain" description="VOC" evidence="1">
    <location>
        <begin position="9"/>
        <end position="121"/>
    </location>
</feature>
<keyword evidence="3" id="KW-1185">Reference proteome</keyword>
<evidence type="ECO:0000313" key="2">
    <source>
        <dbReference type="EMBL" id="RBP52830.1"/>
    </source>
</evidence>
<dbReference type="OrthoDB" id="9804944at2"/>
<dbReference type="InParanoid" id="A0A395JMH5"/>
<dbReference type="PROSITE" id="PS51819">
    <property type="entry name" value="VOC"/>
    <property type="match status" value="1"/>
</dbReference>
<evidence type="ECO:0000313" key="3">
    <source>
        <dbReference type="Proteomes" id="UP000253083"/>
    </source>
</evidence>
<comment type="caution">
    <text evidence="2">The sequence shown here is derived from an EMBL/GenBank/DDBJ whole genome shotgun (WGS) entry which is preliminary data.</text>
</comment>
<dbReference type="Gene3D" id="3.10.180.10">
    <property type="entry name" value="2,3-Dihydroxybiphenyl 1,2-Dioxygenase, domain 1"/>
    <property type="match status" value="1"/>
</dbReference>
<dbReference type="Proteomes" id="UP000253083">
    <property type="component" value="Unassembled WGS sequence"/>
</dbReference>
<dbReference type="Pfam" id="PF00903">
    <property type="entry name" value="Glyoxalase"/>
    <property type="match status" value="1"/>
</dbReference>
<dbReference type="InterPro" id="IPR004360">
    <property type="entry name" value="Glyas_Fos-R_dOase_dom"/>
</dbReference>
<reference evidence="2 3" key="1">
    <citation type="submission" date="2018-06" db="EMBL/GenBank/DDBJ databases">
        <title>Genomic Encyclopedia of Type Strains, Phase IV (KMG-IV): sequencing the most valuable type-strain genomes for metagenomic binning, comparative biology and taxonomic classification.</title>
        <authorList>
            <person name="Goeker M."/>
        </authorList>
    </citation>
    <scope>NUCLEOTIDE SEQUENCE [LARGE SCALE GENOMIC DNA]</scope>
    <source>
        <strain evidence="2 3">DSM 24032</strain>
    </source>
</reference>
<dbReference type="CDD" id="cd06587">
    <property type="entry name" value="VOC"/>
    <property type="match status" value="1"/>
</dbReference>
<name>A0A395JMH5_9GAMM</name>
<protein>
    <submittedName>
        <fullName evidence="2">Methylmalonyl-CoA epimerase</fullName>
    </submittedName>
</protein>
<organism evidence="2 3">
    <name type="scientific">Arenicella xantha</name>
    <dbReference type="NCBI Taxonomy" id="644221"/>
    <lineage>
        <taxon>Bacteria</taxon>
        <taxon>Pseudomonadati</taxon>
        <taxon>Pseudomonadota</taxon>
        <taxon>Gammaproteobacteria</taxon>
        <taxon>Arenicellales</taxon>
        <taxon>Arenicellaceae</taxon>
        <taxon>Arenicella</taxon>
    </lineage>
</organism>
<dbReference type="EMBL" id="QNRT01000001">
    <property type="protein sequence ID" value="RBP52830.1"/>
    <property type="molecule type" value="Genomic_DNA"/>
</dbReference>
<accession>A0A395JMH5</accession>
<proteinExistence type="predicted"/>
<gene>
    <name evidence="2" type="ORF">DFR28_101214</name>
</gene>
<dbReference type="AlphaFoldDB" id="A0A395JMH5"/>